<dbReference type="SUPFAM" id="SSF55447">
    <property type="entry name" value="CO dehydrogenase flavoprotein C-terminal domain-like"/>
    <property type="match status" value="1"/>
</dbReference>
<proteinExistence type="inferred from homology"/>
<feature type="binding site" evidence="15">
    <location>
        <position position="114"/>
    </location>
    <ligand>
        <name>[2Fe-2S] cluster</name>
        <dbReference type="ChEBI" id="CHEBI:190135"/>
        <label>2</label>
    </ligand>
</feature>
<gene>
    <name evidence="19" type="ORF">WJX81_008327</name>
</gene>
<dbReference type="PROSITE" id="PS00197">
    <property type="entry name" value="2FE2S_FER_1"/>
    <property type="match status" value="1"/>
</dbReference>
<dbReference type="PANTHER" id="PTHR11908">
    <property type="entry name" value="XANTHINE DEHYDROGENASE"/>
    <property type="match status" value="1"/>
</dbReference>
<dbReference type="SUPFAM" id="SSF54292">
    <property type="entry name" value="2Fe-2S ferredoxin-like"/>
    <property type="match status" value="1"/>
</dbReference>
<feature type="region of interest" description="Disordered" evidence="16">
    <location>
        <begin position="1002"/>
        <end position="1026"/>
    </location>
</feature>
<dbReference type="EMBL" id="JALJOU010000002">
    <property type="protein sequence ID" value="KAK9846009.1"/>
    <property type="molecule type" value="Genomic_DNA"/>
</dbReference>
<evidence type="ECO:0000256" key="6">
    <source>
        <dbReference type="ARBA" id="ARBA00022723"/>
    </source>
</evidence>
<comment type="caution">
    <text evidence="19">The sequence shown here is derived from an EMBL/GenBank/DDBJ whole genome shotgun (WGS) entry which is preliminary data.</text>
</comment>
<dbReference type="GO" id="GO:0071949">
    <property type="term" value="F:FAD binding"/>
    <property type="evidence" value="ECO:0007669"/>
    <property type="project" value="InterPro"/>
</dbReference>
<dbReference type="Pfam" id="PF01315">
    <property type="entry name" value="Ald_Xan_dh_C"/>
    <property type="match status" value="1"/>
</dbReference>
<keyword evidence="10 15" id="KW-0411">Iron-sulfur</keyword>
<keyword evidence="3 15" id="KW-0500">Molybdenum</keyword>
<evidence type="ECO:0000256" key="11">
    <source>
        <dbReference type="ARBA" id="ARBA00023027"/>
    </source>
</evidence>
<name>A0AAW1SJ42_9CHLO</name>
<dbReference type="Pfam" id="PF02738">
    <property type="entry name" value="MoCoBD_1"/>
    <property type="match status" value="1"/>
</dbReference>
<evidence type="ECO:0000256" key="13">
    <source>
        <dbReference type="PIRSR" id="PIRSR000127-1"/>
    </source>
</evidence>
<feature type="compositionally biased region" description="Low complexity" evidence="16">
    <location>
        <begin position="1009"/>
        <end position="1026"/>
    </location>
</feature>
<comment type="similarity">
    <text evidence="2">Belongs to the xanthine dehydrogenase family.</text>
</comment>
<dbReference type="Gene3D" id="3.30.390.50">
    <property type="entry name" value="CO dehydrogenase flavoprotein, C-terminal domain"/>
    <property type="match status" value="1"/>
</dbReference>
<feature type="binding site" evidence="15">
    <location>
        <position position="1183"/>
    </location>
    <ligand>
        <name>Mo-molybdopterin</name>
        <dbReference type="ChEBI" id="CHEBI:71302"/>
    </ligand>
    <ligandPart>
        <name>Mo</name>
        <dbReference type="ChEBI" id="CHEBI:28685"/>
    </ligandPart>
</feature>
<feature type="active site" description="Proton acceptor" evidence="13">
    <location>
        <position position="1369"/>
    </location>
</feature>
<evidence type="ECO:0000256" key="7">
    <source>
        <dbReference type="ARBA" id="ARBA00022827"/>
    </source>
</evidence>
<dbReference type="SUPFAM" id="SSF56003">
    <property type="entry name" value="Molybdenum cofactor-binding domain"/>
    <property type="match status" value="1"/>
</dbReference>
<feature type="binding site" evidence="15">
    <location>
        <position position="49"/>
    </location>
    <ligand>
        <name>[2Fe-2S] cluster</name>
        <dbReference type="ChEBI" id="CHEBI:190135"/>
        <label>1</label>
    </ligand>
</feature>
<dbReference type="InterPro" id="IPR016169">
    <property type="entry name" value="FAD-bd_PCMH_sub2"/>
</dbReference>
<dbReference type="Gene3D" id="3.10.20.30">
    <property type="match status" value="1"/>
</dbReference>
<dbReference type="Pfam" id="PF00941">
    <property type="entry name" value="FAD_binding_5"/>
    <property type="match status" value="1"/>
</dbReference>
<sequence>MPIALAVNGVKFDVPSSVDPTLSLNEYLRVNTPFKGSKLGCGEGGCGACAVEVTRVDCTTGKTGVFSINSCLCPVGSLDGAAITTAEGLGNSLTGFHPVQERLAGFHGSQCGFCTPGMVVACHATLVACKARGQAPTDAVMEKGLDGNICRCTGYRSIMDACKTFSGHDIEDLGINVFGGGPLPDNTDMEATAFPPGFGDYAKAQATGAGRRLDQAGRTWHSPRSLAEAFAAMGEARAAGKPFRVLCGNTGAGVYKNWPDEPVLVSLARVAELRAVSKAQGGLRVGGAVTLAELVDLLGGADGRGADAQSNIVAHMSRIAVIFKHLRGGGKGSEGAPAAQMAAHIARIAGQHVRAAATVGGNLALARNRRLESDLAPLLLAAGARVTLASADGLREVSMEEVLDEGSGSMELGTRDIVAAVSLPAARSGDVFWSHRISHRYSNSAALINAAFNFNLDSAGKTIKEARVVFGLPGMDGWQIKRCAGVEAALTGAALAPHTLVAALEALPADTKPEPTKAEFVDAATQGILLEALGPLVQQASSEADGRSLAALLAARRFAAPEVVSGHQDFSPPDPATTPVGQPVEKDRAKLQASGEAIYTSDIVMPPSGLYGVFVESTEALAELAGVDPSPALAMPGVAAYIDVRDIPKGGANLLTACGVDVIFADRRVEYVGQRVGMILAESQSLAETAAKLVRVHYAKPASLGAPLLTIQQAIQADSFYDLSAVDEKNCVRRFGDAEAMLSKCTHKIMGVRFSTPSQQHMYMEPQAAVALPDEGGSILVHSSTQCIDMIQTSVAAALGLPYNKVIARVRRVGGGFGGKSSRSIPPAAAAAVAAHRIRRPVRVVLNRNADMRMIGGRNEMDAEFDVGFDDEGRFEALHMRVWILGGAQEEISGFEAQIFTDSADQNYAIPNLTVESKLVRCNLPPRTIMRGPGTMQAVLLIEHIVDRIAAYLGVDPCLVRERNLLQHPKLEVARRPCAGTPAFTAGGSLGGNENVAHTELQDAKHQQGAANGSANSAANGAANGTAHTAADELAKRFPLGQGVSDEVVLTALHNEIPLDQFTVPRLWYELKDVCQYDARYAEVQEFNKNNVWRKRGISMTTCRFTMTVGAKPATVHIFHDGTVLVLSPGHEMGQGLFTKVRQSAAMALSEALPPAQRPFPMDLISVADNASDLLPNAGPSWGSTTSEASTEAVRLACKQLVATLKPHFAEAGENATWQEVILKVHPEVGFSASKVLLTATAYYDGTQRHTKDAAALEYYGYGSAASEVEVDVLTGEVRVRQGDIMIDAGHSLNPALDIGQAEGGYVQGLGMMLSEDVKVDLSTGKLLSDSTWSYKVPAADTIPRKMNVHLLKNSPHQRGILSSKAVGEPPLLLSVSALSAAQMAVNAARADLARRGARALTAKLPGGDAIDRLHAPATPARVKAAIGSFSISELLRSAT</sequence>
<feature type="binding site" evidence="14">
    <location>
        <position position="436"/>
    </location>
    <ligand>
        <name>FAD</name>
        <dbReference type="ChEBI" id="CHEBI:57692"/>
    </ligand>
</feature>
<dbReference type="Pfam" id="PF20256">
    <property type="entry name" value="MoCoBD_2"/>
    <property type="match status" value="1"/>
</dbReference>
<feature type="binding site" evidence="15">
    <location>
        <position position="46"/>
    </location>
    <ligand>
        <name>[2Fe-2S] cluster</name>
        <dbReference type="ChEBI" id="CHEBI:190135"/>
        <label>1</label>
    </ligand>
</feature>
<evidence type="ECO:0000313" key="19">
    <source>
        <dbReference type="EMBL" id="KAK9846009.1"/>
    </source>
</evidence>
<feature type="binding site" evidence="15">
    <location>
        <position position="817"/>
    </location>
    <ligand>
        <name>Mo-molybdopterin</name>
        <dbReference type="ChEBI" id="CHEBI:71302"/>
    </ligand>
    <ligandPart>
        <name>Mo</name>
        <dbReference type="ChEBI" id="CHEBI:28685"/>
    </ligandPart>
</feature>
<dbReference type="Proteomes" id="UP001445335">
    <property type="component" value="Unassembled WGS sequence"/>
</dbReference>
<feature type="binding site" evidence="15">
    <location>
        <position position="71"/>
    </location>
    <ligand>
        <name>[2Fe-2S] cluster</name>
        <dbReference type="ChEBI" id="CHEBI:190135"/>
        <label>1</label>
    </ligand>
</feature>
<dbReference type="InterPro" id="IPR001041">
    <property type="entry name" value="2Fe-2S_ferredoxin-type"/>
</dbReference>
<feature type="binding site" evidence="14">
    <location>
        <position position="374"/>
    </location>
    <ligand>
        <name>FAD</name>
        <dbReference type="ChEBI" id="CHEBI:57692"/>
    </ligand>
</feature>
<feature type="binding site" evidence="15">
    <location>
        <position position="150"/>
    </location>
    <ligand>
        <name>[2Fe-2S] cluster</name>
        <dbReference type="ChEBI" id="CHEBI:190135"/>
        <label>2</label>
    </ligand>
</feature>
<dbReference type="InterPro" id="IPR037165">
    <property type="entry name" value="AldOxase/xan_DH_Mopterin-bd_sf"/>
</dbReference>
<feature type="binding site" evidence="15">
    <location>
        <position position="786"/>
    </location>
    <ligand>
        <name>Mo-molybdopterin</name>
        <dbReference type="ChEBI" id="CHEBI:71302"/>
    </ligand>
    <ligandPart>
        <name>Mo</name>
        <dbReference type="ChEBI" id="CHEBI:28685"/>
    </ligandPart>
</feature>
<dbReference type="InterPro" id="IPR005107">
    <property type="entry name" value="CO_DH_flav_C"/>
</dbReference>
<keyword evidence="20" id="KW-1185">Reference proteome</keyword>
<keyword evidence="9 15" id="KW-0408">Iron</keyword>
<dbReference type="SUPFAM" id="SSF56176">
    <property type="entry name" value="FAD-binding/transporter-associated domain-like"/>
    <property type="match status" value="1"/>
</dbReference>
<feature type="binding site" evidence="15">
    <location>
        <position position="931"/>
    </location>
    <ligand>
        <name>Mo-molybdopterin</name>
        <dbReference type="ChEBI" id="CHEBI:71302"/>
    </ligand>
    <ligandPart>
        <name>Mo</name>
        <dbReference type="ChEBI" id="CHEBI:28685"/>
    </ligandPart>
</feature>
<feature type="binding site" evidence="15">
    <location>
        <position position="41"/>
    </location>
    <ligand>
        <name>[2Fe-2S] cluster</name>
        <dbReference type="ChEBI" id="CHEBI:190135"/>
        <label>1</label>
    </ligand>
</feature>
<dbReference type="PANTHER" id="PTHR11908:SF132">
    <property type="entry name" value="ALDEHYDE OXIDASE 1-RELATED"/>
    <property type="match status" value="1"/>
</dbReference>
<dbReference type="GO" id="GO:0016491">
    <property type="term" value="F:oxidoreductase activity"/>
    <property type="evidence" value="ECO:0007669"/>
    <property type="project" value="UniProtKB-KW"/>
</dbReference>
<dbReference type="InterPro" id="IPR002346">
    <property type="entry name" value="Mopterin_DH_FAD-bd"/>
</dbReference>
<evidence type="ECO:0008006" key="21">
    <source>
        <dbReference type="Google" id="ProtNLM"/>
    </source>
</evidence>
<evidence type="ECO:0000256" key="10">
    <source>
        <dbReference type="ARBA" id="ARBA00023014"/>
    </source>
</evidence>
<evidence type="ECO:0000256" key="9">
    <source>
        <dbReference type="ARBA" id="ARBA00023004"/>
    </source>
</evidence>
<dbReference type="FunFam" id="3.30.365.10:FF:000001">
    <property type="entry name" value="Xanthine dehydrogenase oxidase"/>
    <property type="match status" value="1"/>
</dbReference>
<evidence type="ECO:0000256" key="16">
    <source>
        <dbReference type="SAM" id="MobiDB-lite"/>
    </source>
</evidence>
<evidence type="ECO:0000256" key="3">
    <source>
        <dbReference type="ARBA" id="ARBA00022505"/>
    </source>
</evidence>
<dbReference type="Gene3D" id="3.30.365.10">
    <property type="entry name" value="Aldehyde oxidase/xanthine dehydrogenase, molybdopterin binding domain"/>
    <property type="match status" value="4"/>
</dbReference>
<dbReference type="InterPro" id="IPR008274">
    <property type="entry name" value="AldOxase/xan_DH_MoCoBD1"/>
</dbReference>
<dbReference type="Pfam" id="PF00111">
    <property type="entry name" value="Fer2"/>
    <property type="match status" value="1"/>
</dbReference>
<dbReference type="PIRSF" id="PIRSF000127">
    <property type="entry name" value="Xanthine_DH"/>
    <property type="match status" value="1"/>
</dbReference>
<evidence type="ECO:0000256" key="2">
    <source>
        <dbReference type="ARBA" id="ARBA00006849"/>
    </source>
</evidence>
<feature type="domain" description="2Fe-2S ferredoxin-type" evidence="17">
    <location>
        <begin position="1"/>
        <end position="89"/>
    </location>
</feature>
<dbReference type="InterPro" id="IPR002888">
    <property type="entry name" value="2Fe-2S-bd"/>
</dbReference>
<dbReference type="GO" id="GO:0051537">
    <property type="term" value="F:2 iron, 2 sulfur cluster binding"/>
    <property type="evidence" value="ECO:0007669"/>
    <property type="project" value="UniProtKB-KW"/>
</dbReference>
<dbReference type="InterPro" id="IPR016208">
    <property type="entry name" value="Ald_Oxase/xanthine_DH-like"/>
</dbReference>
<dbReference type="Gene3D" id="1.10.150.120">
    <property type="entry name" value="[2Fe-2S]-binding domain"/>
    <property type="match status" value="1"/>
</dbReference>
<dbReference type="InterPro" id="IPR012675">
    <property type="entry name" value="Beta-grasp_dom_sf"/>
</dbReference>
<dbReference type="InterPro" id="IPR016166">
    <property type="entry name" value="FAD-bd_PCMH"/>
</dbReference>
<evidence type="ECO:0000259" key="18">
    <source>
        <dbReference type="PROSITE" id="PS51387"/>
    </source>
</evidence>
<feature type="region of interest" description="Disordered" evidence="16">
    <location>
        <begin position="564"/>
        <end position="583"/>
    </location>
</feature>
<reference evidence="19 20" key="1">
    <citation type="journal article" date="2024" name="Nat. Commun.">
        <title>Phylogenomics reveals the evolutionary origins of lichenization in chlorophyte algae.</title>
        <authorList>
            <person name="Puginier C."/>
            <person name="Libourel C."/>
            <person name="Otte J."/>
            <person name="Skaloud P."/>
            <person name="Haon M."/>
            <person name="Grisel S."/>
            <person name="Petersen M."/>
            <person name="Berrin J.G."/>
            <person name="Delaux P.M."/>
            <person name="Dal Grande F."/>
            <person name="Keller J."/>
        </authorList>
    </citation>
    <scope>NUCLEOTIDE SEQUENCE [LARGE SCALE GENOMIC DNA]</scope>
    <source>
        <strain evidence="19 20">SAG 245.80</strain>
    </source>
</reference>
<dbReference type="SUPFAM" id="SSF54665">
    <property type="entry name" value="CO dehydrogenase molybdoprotein N-domain-like"/>
    <property type="match status" value="1"/>
</dbReference>
<dbReference type="InterPro" id="IPR036010">
    <property type="entry name" value="2Fe-2S_ferredoxin-like_sf"/>
</dbReference>
<dbReference type="GO" id="GO:0005506">
    <property type="term" value="F:iron ion binding"/>
    <property type="evidence" value="ECO:0007669"/>
    <property type="project" value="InterPro"/>
</dbReference>
<evidence type="ECO:0000313" key="20">
    <source>
        <dbReference type="Proteomes" id="UP001445335"/>
    </source>
</evidence>
<comment type="cofactor">
    <cofactor evidence="1 14">
        <name>FAD</name>
        <dbReference type="ChEBI" id="CHEBI:57692"/>
    </cofactor>
</comment>
<keyword evidence="4" id="KW-0285">Flavoprotein</keyword>
<keyword evidence="11" id="KW-0520">NAD</keyword>
<comment type="cofactor">
    <cofactor evidence="12">
        <name>[2Fe-2S] cluster</name>
        <dbReference type="ChEBI" id="CHEBI:190135"/>
    </cofactor>
</comment>
<dbReference type="PROSITE" id="PS51085">
    <property type="entry name" value="2FE2S_FER_2"/>
    <property type="match status" value="1"/>
</dbReference>
<dbReference type="SUPFAM" id="SSF47741">
    <property type="entry name" value="CO dehydrogenase ISP C-domain like"/>
    <property type="match status" value="1"/>
</dbReference>
<organism evidence="19 20">
    <name type="scientific">Elliptochloris bilobata</name>
    <dbReference type="NCBI Taxonomy" id="381761"/>
    <lineage>
        <taxon>Eukaryota</taxon>
        <taxon>Viridiplantae</taxon>
        <taxon>Chlorophyta</taxon>
        <taxon>core chlorophytes</taxon>
        <taxon>Trebouxiophyceae</taxon>
        <taxon>Trebouxiophyceae incertae sedis</taxon>
        <taxon>Elliptochloris clade</taxon>
        <taxon>Elliptochloris</taxon>
    </lineage>
</organism>
<dbReference type="PROSITE" id="PS51387">
    <property type="entry name" value="FAD_PCMH"/>
    <property type="match status" value="1"/>
</dbReference>
<feature type="binding site" evidence="15">
    <location>
        <position position="152"/>
    </location>
    <ligand>
        <name>[2Fe-2S] cluster</name>
        <dbReference type="ChEBI" id="CHEBI:190135"/>
        <label>2</label>
    </ligand>
</feature>
<dbReference type="InterPro" id="IPR036683">
    <property type="entry name" value="CO_DH_flav_C_dom_sf"/>
</dbReference>
<keyword evidence="8" id="KW-0560">Oxidoreductase</keyword>
<evidence type="ECO:0000259" key="17">
    <source>
        <dbReference type="PROSITE" id="PS51085"/>
    </source>
</evidence>
<dbReference type="Pfam" id="PF01799">
    <property type="entry name" value="Fer2_2"/>
    <property type="match status" value="1"/>
</dbReference>
<dbReference type="Gene3D" id="3.90.1170.50">
    <property type="entry name" value="Aldehyde oxidase/xanthine dehydrogenase, a/b hammerhead"/>
    <property type="match status" value="1"/>
</dbReference>
<feature type="binding site" evidence="15">
    <location>
        <position position="111"/>
    </location>
    <ligand>
        <name>[2Fe-2S] cluster</name>
        <dbReference type="ChEBI" id="CHEBI:190135"/>
        <label>2</label>
    </ligand>
</feature>
<dbReference type="InterPro" id="IPR036856">
    <property type="entry name" value="Ald_Oxase/Xan_DH_a/b_sf"/>
</dbReference>
<evidence type="ECO:0000256" key="5">
    <source>
        <dbReference type="ARBA" id="ARBA00022714"/>
    </source>
</evidence>
<evidence type="ECO:0000256" key="4">
    <source>
        <dbReference type="ARBA" id="ARBA00022630"/>
    </source>
</evidence>
<dbReference type="Gene3D" id="3.30.465.10">
    <property type="match status" value="1"/>
</dbReference>
<evidence type="ECO:0000256" key="8">
    <source>
        <dbReference type="ARBA" id="ARBA00023002"/>
    </source>
</evidence>
<evidence type="ECO:0000256" key="1">
    <source>
        <dbReference type="ARBA" id="ARBA00001974"/>
    </source>
</evidence>
<comment type="cofactor">
    <cofactor evidence="15">
        <name>Mo-molybdopterin</name>
        <dbReference type="ChEBI" id="CHEBI:71302"/>
    </cofactor>
    <text evidence="15">Binds 1 Mo-molybdopterin (Mo-MPT) cofactor per subunit.</text>
</comment>
<keyword evidence="6 15" id="KW-0479">Metal-binding</keyword>
<keyword evidence="7 14" id="KW-0274">FAD</keyword>
<feature type="domain" description="FAD-binding PCMH-type" evidence="18">
    <location>
        <begin position="213"/>
        <end position="428"/>
    </location>
</feature>
<evidence type="ECO:0000256" key="12">
    <source>
        <dbReference type="ARBA" id="ARBA00034078"/>
    </source>
</evidence>
<dbReference type="SMART" id="SM01008">
    <property type="entry name" value="Ald_Xan_dh_C"/>
    <property type="match status" value="1"/>
</dbReference>
<evidence type="ECO:0000256" key="14">
    <source>
        <dbReference type="PIRSR" id="PIRSR000127-2"/>
    </source>
</evidence>
<dbReference type="InterPro" id="IPR000674">
    <property type="entry name" value="Ald_Oxase/Xan_DH_a/b"/>
</dbReference>
<dbReference type="InterPro" id="IPR036884">
    <property type="entry name" value="2Fe-2S-bd_dom_sf"/>
</dbReference>
<dbReference type="Pfam" id="PF03450">
    <property type="entry name" value="CO_deh_flav_C"/>
    <property type="match status" value="1"/>
</dbReference>
<protein>
    <recommendedName>
        <fullName evidence="21">Aldehyde oxidase</fullName>
    </recommendedName>
</protein>
<dbReference type="InterPro" id="IPR036318">
    <property type="entry name" value="FAD-bd_PCMH-like_sf"/>
</dbReference>
<keyword evidence="5 15" id="KW-0001">2Fe-2S</keyword>
<dbReference type="InterPro" id="IPR046867">
    <property type="entry name" value="AldOxase/xan_DH_MoCoBD2"/>
</dbReference>
<comment type="cofactor">
    <cofactor evidence="15">
        <name>[2Fe-2S] cluster</name>
        <dbReference type="ChEBI" id="CHEBI:190135"/>
    </cofactor>
    <text evidence="15">Binds 2 [2Fe-2S] clusters.</text>
</comment>
<dbReference type="FunFam" id="3.10.20.30:FF:000012">
    <property type="entry name" value="Xanthine dehydrogenase/oxidase"/>
    <property type="match status" value="1"/>
</dbReference>
<dbReference type="InterPro" id="IPR006058">
    <property type="entry name" value="2Fe2S_fd_BS"/>
</dbReference>
<evidence type="ECO:0000256" key="15">
    <source>
        <dbReference type="PIRSR" id="PIRSR000127-3"/>
    </source>
</evidence>
<accession>A0AAW1SJ42</accession>